<evidence type="ECO:0000313" key="2">
    <source>
        <dbReference type="Proteomes" id="UP000194639"/>
    </source>
</evidence>
<reference evidence="1 2" key="1">
    <citation type="submission" date="2014-06" db="EMBL/GenBank/DDBJ databases">
        <authorList>
            <person name="Ju J."/>
            <person name="Zhang J."/>
        </authorList>
    </citation>
    <scope>NUCLEOTIDE SEQUENCE [LARGE SCALE GENOMIC DNA]</scope>
    <source>
        <strain evidence="1">DmW_045</strain>
    </source>
</reference>
<accession>A0A251ZYY1</accession>
<organism evidence="1 2">
    <name type="scientific">Acetobacter orientalis</name>
    <dbReference type="NCBI Taxonomy" id="146474"/>
    <lineage>
        <taxon>Bacteria</taxon>
        <taxon>Pseudomonadati</taxon>
        <taxon>Pseudomonadota</taxon>
        <taxon>Alphaproteobacteria</taxon>
        <taxon>Acetobacterales</taxon>
        <taxon>Acetobacteraceae</taxon>
        <taxon>Acetobacter</taxon>
    </lineage>
</organism>
<dbReference type="AlphaFoldDB" id="A0A251ZYY1"/>
<gene>
    <name evidence="1" type="ORF">HK12_11400</name>
</gene>
<sequence length="69" mass="7618">MKLIPALTGCSKHDGGWSGVFFALIRQVMALKLVWSRQKAYSVSVLFIGRGLLNFNGVFCAKLPFKGGW</sequence>
<name>A0A251ZYY1_9PROT</name>
<comment type="caution">
    <text evidence="1">The sequence shown here is derived from an EMBL/GenBank/DDBJ whole genome shotgun (WGS) entry which is preliminary data.</text>
</comment>
<dbReference type="Proteomes" id="UP000194639">
    <property type="component" value="Unassembled WGS sequence"/>
</dbReference>
<proteinExistence type="predicted"/>
<dbReference type="EMBL" id="JOMO01000047">
    <property type="protein sequence ID" value="OUI79876.1"/>
    <property type="molecule type" value="Genomic_DNA"/>
</dbReference>
<evidence type="ECO:0000313" key="1">
    <source>
        <dbReference type="EMBL" id="OUI79876.1"/>
    </source>
</evidence>
<protein>
    <submittedName>
        <fullName evidence="1">Uncharacterized protein</fullName>
    </submittedName>
</protein>